<keyword evidence="19" id="KW-1185">Reference proteome</keyword>
<evidence type="ECO:0000256" key="14">
    <source>
        <dbReference type="PROSITE-ProRule" id="PRU00110"/>
    </source>
</evidence>
<dbReference type="Pfam" id="PF02518">
    <property type="entry name" value="HATPase_c"/>
    <property type="match status" value="1"/>
</dbReference>
<dbReference type="SUPFAM" id="SSF55052">
    <property type="entry name" value="CheY-binding domain of CheA"/>
    <property type="match status" value="1"/>
</dbReference>
<dbReference type="SUPFAM" id="SSF50341">
    <property type="entry name" value="CheW-like"/>
    <property type="match status" value="1"/>
</dbReference>
<name>A0ABT6NEK9_9FIRM</name>
<dbReference type="InterPro" id="IPR051315">
    <property type="entry name" value="Bact_Chemotaxis_CheA"/>
</dbReference>
<dbReference type="Proteomes" id="UP001158045">
    <property type="component" value="Unassembled WGS sequence"/>
</dbReference>
<evidence type="ECO:0000259" key="16">
    <source>
        <dbReference type="PROSITE" id="PS50851"/>
    </source>
</evidence>
<evidence type="ECO:0000256" key="6">
    <source>
        <dbReference type="ARBA" id="ARBA00022500"/>
    </source>
</evidence>
<dbReference type="PANTHER" id="PTHR43395">
    <property type="entry name" value="SENSOR HISTIDINE KINASE CHEA"/>
    <property type="match status" value="1"/>
</dbReference>
<feature type="domain" description="Histidine kinase" evidence="15">
    <location>
        <begin position="356"/>
        <end position="557"/>
    </location>
</feature>
<gene>
    <name evidence="18" type="ORF">QE109_11790</name>
</gene>
<dbReference type="Gene3D" id="2.30.30.40">
    <property type="entry name" value="SH3 Domains"/>
    <property type="match status" value="1"/>
</dbReference>
<evidence type="ECO:0000256" key="9">
    <source>
        <dbReference type="ARBA" id="ARBA00022741"/>
    </source>
</evidence>
<keyword evidence="6" id="KW-0145">Chemotaxis</keyword>
<dbReference type="GO" id="GO:0004673">
    <property type="term" value="F:protein histidine kinase activity"/>
    <property type="evidence" value="ECO:0007669"/>
    <property type="project" value="UniProtKB-EC"/>
</dbReference>
<dbReference type="PRINTS" id="PR00344">
    <property type="entry name" value="BCTRLSENSOR"/>
</dbReference>
<dbReference type="EMBL" id="JARYZI010000007">
    <property type="protein sequence ID" value="MDH8678836.1"/>
    <property type="molecule type" value="Genomic_DNA"/>
</dbReference>
<dbReference type="PANTHER" id="PTHR43395:SF10">
    <property type="entry name" value="CHEMOTAXIS PROTEIN CHEA"/>
    <property type="match status" value="1"/>
</dbReference>
<dbReference type="SUPFAM" id="SSF47384">
    <property type="entry name" value="Homodimeric domain of signal transducing histidine kinase"/>
    <property type="match status" value="1"/>
</dbReference>
<dbReference type="SMART" id="SM00073">
    <property type="entry name" value="HPT"/>
    <property type="match status" value="1"/>
</dbReference>
<dbReference type="SMART" id="SM00260">
    <property type="entry name" value="CheW"/>
    <property type="match status" value="1"/>
</dbReference>
<keyword evidence="5" id="KW-0963">Cytoplasm</keyword>
<dbReference type="InterPro" id="IPR005467">
    <property type="entry name" value="His_kinase_dom"/>
</dbReference>
<keyword evidence="8 18" id="KW-0808">Transferase</keyword>
<evidence type="ECO:0000256" key="5">
    <source>
        <dbReference type="ARBA" id="ARBA00022490"/>
    </source>
</evidence>
<evidence type="ECO:0000259" key="15">
    <source>
        <dbReference type="PROSITE" id="PS50109"/>
    </source>
</evidence>
<proteinExistence type="predicted"/>
<dbReference type="InterPro" id="IPR035891">
    <property type="entry name" value="CheY-binding_CheA"/>
</dbReference>
<comment type="function">
    <text evidence="13">Involved in the transmission of sensory signals from the chemoreceptors to the flagellar motors. CheA is autophosphorylated; it can transfer its phosphate group to either CheB or CheY.</text>
</comment>
<evidence type="ECO:0000313" key="18">
    <source>
        <dbReference type="EMBL" id="MDH8678836.1"/>
    </source>
</evidence>
<sequence length="697" mass="78841">MLDIYIYETSMFLDQMEQVIINCEKIGYLNDEAINEIFRFMHTIKGSSAMMLFNNIAQVAHLLEDVFYFIREKKPKEIDFSTLSDLALSVVDFVKVEVNKIKNSDAPDGNPESILEDAKLFLERMKKNNKVEESVEKPKTTEKQQYYIPQEKKSKDVASNYYHAIIHFEEGCEMENIRGYTVVFGLTDLVEEIHYYPSDIAENENASEIIKEKGFILYLKSELSLDELNKHLSETIFLKELNITEITEEDFKASYHQLDQVLESDVNFVLDENVLDHERKEIAETKENSETKENREIKEKKDLPTTSSAMISVNVEKLDILMNTVGELVIAEAMVTQNPIVASIDSESFQKSSRLLHKITGELQDMVMSIRMVPLSTTFVKMHRIVRDMSKKLDKEVVLDLFGEETEVDKNIIEKISDPLMHLIRNSIDHGIESEEERLEAGKSKVGNITLGAKNAGGDVLIIIKDDGKGLNRDKIIKKANENGLLERSPAEMSDREIFNLILLPGFSTKENVTEFSGRGVGMDVVAKNIEAVGGAVIVESEEGIGTTMTLKIPLTLAIIEGMNIKVGDSRFTIPITAIKESFRPKMRDIIVDPNQNEMVMVRGECYPVLRLHSRYKVKKAVTNFEEGILIMVEYDNRILCLFADELIGQQQVVVKSLPNYINSIKRIVGIAGCTLLGDGSISLILDISGLTGLRIR</sequence>
<dbReference type="InterPro" id="IPR037006">
    <property type="entry name" value="CheA-like_homodim_sf"/>
</dbReference>
<evidence type="ECO:0000256" key="11">
    <source>
        <dbReference type="ARBA" id="ARBA00022840"/>
    </source>
</evidence>
<organism evidence="18 19">
    <name type="scientific">Fusibacter bizertensis</name>
    <dbReference type="NCBI Taxonomy" id="1488331"/>
    <lineage>
        <taxon>Bacteria</taxon>
        <taxon>Bacillati</taxon>
        <taxon>Bacillota</taxon>
        <taxon>Clostridia</taxon>
        <taxon>Eubacteriales</taxon>
        <taxon>Eubacteriales Family XII. Incertae Sedis</taxon>
        <taxon>Fusibacter</taxon>
    </lineage>
</organism>
<dbReference type="EC" id="2.7.13.3" evidence="3"/>
<dbReference type="InterPro" id="IPR002545">
    <property type="entry name" value="CheW-lke_dom"/>
</dbReference>
<evidence type="ECO:0000256" key="3">
    <source>
        <dbReference type="ARBA" id="ARBA00012438"/>
    </source>
</evidence>
<dbReference type="SMART" id="SM01231">
    <property type="entry name" value="H-kinase_dim"/>
    <property type="match status" value="1"/>
</dbReference>
<dbReference type="PROSITE" id="PS50109">
    <property type="entry name" value="HIS_KIN"/>
    <property type="match status" value="1"/>
</dbReference>
<dbReference type="InterPro" id="IPR003594">
    <property type="entry name" value="HATPase_dom"/>
</dbReference>
<keyword evidence="7 14" id="KW-0597">Phosphoprotein</keyword>
<dbReference type="InterPro" id="IPR036641">
    <property type="entry name" value="HPT_dom_sf"/>
</dbReference>
<accession>A0ABT6NEK9</accession>
<dbReference type="Pfam" id="PF01627">
    <property type="entry name" value="Hpt"/>
    <property type="match status" value="1"/>
</dbReference>
<dbReference type="Gene3D" id="3.30.565.10">
    <property type="entry name" value="Histidine kinase-like ATPase, C-terminal domain"/>
    <property type="match status" value="1"/>
</dbReference>
<keyword evidence="10" id="KW-0418">Kinase</keyword>
<protein>
    <recommendedName>
        <fullName evidence="4">Chemotaxis protein CheA</fullName>
        <ecNumber evidence="3">2.7.13.3</ecNumber>
    </recommendedName>
</protein>
<dbReference type="InterPro" id="IPR010808">
    <property type="entry name" value="CheA_P2-bd"/>
</dbReference>
<evidence type="ECO:0000256" key="2">
    <source>
        <dbReference type="ARBA" id="ARBA00004496"/>
    </source>
</evidence>
<feature type="domain" description="HPt" evidence="17">
    <location>
        <begin position="1"/>
        <end position="101"/>
    </location>
</feature>
<dbReference type="PROSITE" id="PS50894">
    <property type="entry name" value="HPT"/>
    <property type="match status" value="1"/>
</dbReference>
<dbReference type="CDD" id="cd00731">
    <property type="entry name" value="CheA_reg"/>
    <property type="match status" value="1"/>
</dbReference>
<keyword evidence="11" id="KW-0067">ATP-binding</keyword>
<dbReference type="Pfam" id="PF01584">
    <property type="entry name" value="CheW"/>
    <property type="match status" value="1"/>
</dbReference>
<dbReference type="InterPro" id="IPR004358">
    <property type="entry name" value="Sig_transdc_His_kin-like_C"/>
</dbReference>
<evidence type="ECO:0000256" key="12">
    <source>
        <dbReference type="ARBA" id="ARBA00023012"/>
    </source>
</evidence>
<comment type="catalytic activity">
    <reaction evidence="1">
        <text>ATP + protein L-histidine = ADP + protein N-phospho-L-histidine.</text>
        <dbReference type="EC" id="2.7.13.3"/>
    </reaction>
</comment>
<evidence type="ECO:0000256" key="4">
    <source>
        <dbReference type="ARBA" id="ARBA00021495"/>
    </source>
</evidence>
<dbReference type="InterPro" id="IPR004105">
    <property type="entry name" value="CheA-like_dim"/>
</dbReference>
<evidence type="ECO:0000256" key="7">
    <source>
        <dbReference type="ARBA" id="ARBA00022553"/>
    </source>
</evidence>
<comment type="caution">
    <text evidence="18">The sequence shown here is derived from an EMBL/GenBank/DDBJ whole genome shotgun (WGS) entry which is preliminary data.</text>
</comment>
<dbReference type="Gene3D" id="1.20.120.160">
    <property type="entry name" value="HPT domain"/>
    <property type="match status" value="1"/>
</dbReference>
<dbReference type="InterPro" id="IPR036890">
    <property type="entry name" value="HATPase_C_sf"/>
</dbReference>
<feature type="domain" description="CheW-like" evidence="16">
    <location>
        <begin position="559"/>
        <end position="697"/>
    </location>
</feature>
<dbReference type="SUPFAM" id="SSF47226">
    <property type="entry name" value="Histidine-containing phosphotransfer domain, HPT domain"/>
    <property type="match status" value="1"/>
</dbReference>
<dbReference type="PROSITE" id="PS50851">
    <property type="entry name" value="CHEW"/>
    <property type="match status" value="1"/>
</dbReference>
<evidence type="ECO:0000256" key="13">
    <source>
        <dbReference type="ARBA" id="ARBA00035100"/>
    </source>
</evidence>
<evidence type="ECO:0000256" key="10">
    <source>
        <dbReference type="ARBA" id="ARBA00022777"/>
    </source>
</evidence>
<dbReference type="Gene3D" id="1.10.287.560">
    <property type="entry name" value="Histidine kinase CheA-like, homodimeric domain"/>
    <property type="match status" value="1"/>
</dbReference>
<evidence type="ECO:0000256" key="1">
    <source>
        <dbReference type="ARBA" id="ARBA00000085"/>
    </source>
</evidence>
<dbReference type="SMART" id="SM00387">
    <property type="entry name" value="HATPase_c"/>
    <property type="match status" value="1"/>
</dbReference>
<dbReference type="SUPFAM" id="SSF55874">
    <property type="entry name" value="ATPase domain of HSP90 chaperone/DNA topoisomerase II/histidine kinase"/>
    <property type="match status" value="1"/>
</dbReference>
<keyword evidence="12" id="KW-0902">Two-component regulatory system</keyword>
<evidence type="ECO:0000313" key="19">
    <source>
        <dbReference type="Proteomes" id="UP001158045"/>
    </source>
</evidence>
<feature type="modified residue" description="Phosphohistidine" evidence="14">
    <location>
        <position position="42"/>
    </location>
</feature>
<dbReference type="Pfam" id="PF02895">
    <property type="entry name" value="H-kinase_dim"/>
    <property type="match status" value="1"/>
</dbReference>
<keyword evidence="9" id="KW-0547">Nucleotide-binding</keyword>
<dbReference type="Pfam" id="PF07194">
    <property type="entry name" value="P2"/>
    <property type="match status" value="1"/>
</dbReference>
<dbReference type="InterPro" id="IPR036097">
    <property type="entry name" value="HisK_dim/P_sf"/>
</dbReference>
<dbReference type="InterPro" id="IPR036061">
    <property type="entry name" value="CheW-like_dom_sf"/>
</dbReference>
<evidence type="ECO:0000256" key="8">
    <source>
        <dbReference type="ARBA" id="ARBA00022679"/>
    </source>
</evidence>
<evidence type="ECO:0000259" key="17">
    <source>
        <dbReference type="PROSITE" id="PS50894"/>
    </source>
</evidence>
<reference evidence="18 19" key="1">
    <citation type="submission" date="2023-04" db="EMBL/GenBank/DDBJ databases">
        <title>Fusibacter bizertensis strain WBS, isolated from littoral bottom sediments of the Arctic seas - biochemical and genomic analysis.</title>
        <authorList>
            <person name="Brioukhanov A.L."/>
        </authorList>
    </citation>
    <scope>NUCLEOTIDE SEQUENCE [LARGE SCALE GENOMIC DNA]</scope>
    <source>
        <strain evidence="18 19">WBS</strain>
    </source>
</reference>
<dbReference type="CDD" id="cd00088">
    <property type="entry name" value="HPT"/>
    <property type="match status" value="1"/>
</dbReference>
<dbReference type="RefSeq" id="WP_281094762.1">
    <property type="nucleotide sequence ID" value="NZ_JARYZI010000007.1"/>
</dbReference>
<dbReference type="CDD" id="cd16916">
    <property type="entry name" value="HATPase_CheA-like"/>
    <property type="match status" value="1"/>
</dbReference>
<comment type="subcellular location">
    <subcellularLocation>
        <location evidence="2">Cytoplasm</location>
    </subcellularLocation>
</comment>
<dbReference type="InterPro" id="IPR008207">
    <property type="entry name" value="Sig_transdc_His_kin_Hpt_dom"/>
</dbReference>